<proteinExistence type="predicted"/>
<dbReference type="AlphaFoldDB" id="A0A1H0E835"/>
<evidence type="ECO:0000313" key="2">
    <source>
        <dbReference type="Proteomes" id="UP000198778"/>
    </source>
</evidence>
<reference evidence="2" key="1">
    <citation type="submission" date="2016-10" db="EMBL/GenBank/DDBJ databases">
        <authorList>
            <person name="Varghese N."/>
            <person name="Submissions S."/>
        </authorList>
    </citation>
    <scope>NUCLEOTIDE SEQUENCE [LARGE SCALE GENOMIC DNA]</scope>
    <source>
        <strain evidence="2">CGMCC 1.10369</strain>
    </source>
</reference>
<sequence length="254" mass="28827">MQFKNVIGIGWDAGGWMGSNHGAAVCRWELSANEITWLGTPTELSLPENSLFSLEEFIQQAAPGLHINEIEEDTLVVIGVDAPLGYPSAFHRLLKGERLPMGKPEKEIYNPLAYRYTDREMYEVFGKKPLSAVYDRIGNNATGAMIHTKLWQEEHGFKTYPFEGAEPEDNRVIIEVYPALVKEKRFEEVHEYLRKFFPKEVTPGTDAYDACICAVYAIAFGTDGKLLPKLQEPPADQKELAAEEGWIYYFKQNE</sequence>
<evidence type="ECO:0008006" key="3">
    <source>
        <dbReference type="Google" id="ProtNLM"/>
    </source>
</evidence>
<dbReference type="STRING" id="745820.SAMN04488053_103243"/>
<dbReference type="Proteomes" id="UP000198778">
    <property type="component" value="Unassembled WGS sequence"/>
</dbReference>
<accession>A0A1H0E835</accession>
<name>A0A1H0E835_9BACI</name>
<keyword evidence="2" id="KW-1185">Reference proteome</keyword>
<dbReference type="EMBL" id="FNIL01000003">
    <property type="protein sequence ID" value="SDN78610.1"/>
    <property type="molecule type" value="Genomic_DNA"/>
</dbReference>
<dbReference type="OrthoDB" id="2111554at2"/>
<protein>
    <recommendedName>
        <fullName evidence="3">DUF429 domain-containing protein</fullName>
    </recommendedName>
</protein>
<dbReference type="RefSeq" id="WP_090842267.1">
    <property type="nucleotide sequence ID" value="NZ_FNIL01000003.1"/>
</dbReference>
<organism evidence="1 2">
    <name type="scientific">Alkalicoccus daliensis</name>
    <dbReference type="NCBI Taxonomy" id="745820"/>
    <lineage>
        <taxon>Bacteria</taxon>
        <taxon>Bacillati</taxon>
        <taxon>Bacillota</taxon>
        <taxon>Bacilli</taxon>
        <taxon>Bacillales</taxon>
        <taxon>Bacillaceae</taxon>
        <taxon>Alkalicoccus</taxon>
    </lineage>
</organism>
<gene>
    <name evidence="1" type="ORF">SAMN04488053_103243</name>
</gene>
<evidence type="ECO:0000313" key="1">
    <source>
        <dbReference type="EMBL" id="SDN78610.1"/>
    </source>
</evidence>